<keyword evidence="4" id="KW-1185">Reference proteome</keyword>
<accession>A0A8E0S375</accession>
<dbReference type="GO" id="GO:1990247">
    <property type="term" value="F:N6-methyladenosine-containing RNA reader activity"/>
    <property type="evidence" value="ECO:0007669"/>
    <property type="project" value="TreeGrafter"/>
</dbReference>
<feature type="compositionally biased region" description="Polar residues" evidence="1">
    <location>
        <begin position="402"/>
        <end position="428"/>
    </location>
</feature>
<protein>
    <submittedName>
        <fullName evidence="3">YTH domain family protein 2</fullName>
    </submittedName>
</protein>
<dbReference type="PANTHER" id="PTHR12357:SF89">
    <property type="entry name" value="YTH DOMAIN-CONTAINING FAMILY PROTEIN"/>
    <property type="match status" value="1"/>
</dbReference>
<dbReference type="GO" id="GO:0061157">
    <property type="term" value="P:mRNA destabilization"/>
    <property type="evidence" value="ECO:0007669"/>
    <property type="project" value="TreeGrafter"/>
</dbReference>
<dbReference type="Proteomes" id="UP000728185">
    <property type="component" value="Unassembled WGS sequence"/>
</dbReference>
<dbReference type="InterPro" id="IPR045168">
    <property type="entry name" value="YTH_prot"/>
</dbReference>
<feature type="region of interest" description="Disordered" evidence="1">
    <location>
        <begin position="504"/>
        <end position="576"/>
    </location>
</feature>
<gene>
    <name evidence="3" type="ORF">FBUS_01848</name>
</gene>
<dbReference type="OrthoDB" id="306690at2759"/>
<evidence type="ECO:0000259" key="2">
    <source>
        <dbReference type="PROSITE" id="PS50882"/>
    </source>
</evidence>
<dbReference type="Gene3D" id="3.10.590.10">
    <property type="entry name" value="ph1033 like domains"/>
    <property type="match status" value="1"/>
</dbReference>
<dbReference type="PROSITE" id="PS50882">
    <property type="entry name" value="YTH"/>
    <property type="match status" value="1"/>
</dbReference>
<feature type="region of interest" description="Disordered" evidence="1">
    <location>
        <begin position="389"/>
        <end position="436"/>
    </location>
</feature>
<sequence>MTNAADTYYGTLFSHLSYGMGENGTGPTPTAGNATYSDAATASAAAAAAAAAAAMAAAATGVGDWTNVNNYQQNANMLPNLNQPIPGPTMTVGAGVTNPTELSLPSGTVNASTPSSNMTSPYCATLLAAVAAAAAAAAYPVHPNQSTNVSASSSAANTDYTALYYRSSGPRPPPVVSSAANPYTSAVYPAAAGSWPYSVSPSHYPNNSQMIDRINPSLVSVDGWTSPNGQSAVIPSMGSELDSNCSPHTQHIPSSVFPSTVPCDRTNFVQKDMGQSYYTSSTRKISTSNIPASQAIPSTADDGSSLYSVLPTEMHDNAYLSQNSHQSVNGNTVGNSGAAPSAYNHVEQFTQQMCQHAIEQQQQRQTRQQQQQQRILDEFSRLSIENSRDFPAAASQSGSAQPTETTVKCPTQTNTPTQWQYNEASDNASNRDHGTRSVSGILRSHVPTSQQQLPSAISLPEHAAQAGSGAAQTKTWANIAGQPPKGSAAVLMSSTGWSVKRTPAHVLTQGSRGTLSTPSTSVSVSKSQTSHPKSVEEHSNAAGSFRSGRSDQTGISENGQSNNVPTSSNSKTSGYEESLQLLQREAEILHQRLAKSINPTKFDTNVEKARFFVIKSFSEDDIHRSIKYAVWCSTELGNKKLDAAFVEAKGQYPIYLFYSVNGSGHFCGMAEMTSRVDYDTRMRVWAQDKWQGAFSVRWIFVKDVPNTALRHIRVETNENKPVTHSRDTTELPIERGRQVMEVFASYSHTLSIFDDFVFYEQRERQNGFRRKEVGNRRS</sequence>
<dbReference type="Pfam" id="PF04146">
    <property type="entry name" value="YTH"/>
    <property type="match status" value="1"/>
</dbReference>
<dbReference type="PANTHER" id="PTHR12357">
    <property type="entry name" value="YTH YT521-B HOMOLOGY DOMAIN-CONTAINING"/>
    <property type="match status" value="1"/>
</dbReference>
<name>A0A8E0S375_9TREM</name>
<dbReference type="GO" id="GO:0003729">
    <property type="term" value="F:mRNA binding"/>
    <property type="evidence" value="ECO:0007669"/>
    <property type="project" value="TreeGrafter"/>
</dbReference>
<feature type="compositionally biased region" description="Low complexity" evidence="1">
    <location>
        <begin position="392"/>
        <end position="401"/>
    </location>
</feature>
<feature type="compositionally biased region" description="Low complexity" evidence="1">
    <location>
        <begin position="514"/>
        <end position="530"/>
    </location>
</feature>
<dbReference type="InterPro" id="IPR007275">
    <property type="entry name" value="YTH_domain"/>
</dbReference>
<feature type="domain" description="YTH" evidence="2">
    <location>
        <begin position="609"/>
        <end position="743"/>
    </location>
</feature>
<evidence type="ECO:0000313" key="3">
    <source>
        <dbReference type="EMBL" id="KAA0200042.1"/>
    </source>
</evidence>
<proteinExistence type="predicted"/>
<comment type="caution">
    <text evidence="3">The sequence shown here is derived from an EMBL/GenBank/DDBJ whole genome shotgun (WGS) entry which is preliminary data.</text>
</comment>
<dbReference type="GO" id="GO:0005737">
    <property type="term" value="C:cytoplasm"/>
    <property type="evidence" value="ECO:0007669"/>
    <property type="project" value="TreeGrafter"/>
</dbReference>
<evidence type="ECO:0000256" key="1">
    <source>
        <dbReference type="SAM" id="MobiDB-lite"/>
    </source>
</evidence>
<dbReference type="EMBL" id="LUCM01000773">
    <property type="protein sequence ID" value="KAA0200042.1"/>
    <property type="molecule type" value="Genomic_DNA"/>
</dbReference>
<reference evidence="3" key="1">
    <citation type="submission" date="2019-05" db="EMBL/GenBank/DDBJ databases">
        <title>Annotation for the trematode Fasciolopsis buski.</title>
        <authorList>
            <person name="Choi Y.-J."/>
        </authorList>
    </citation>
    <scope>NUCLEOTIDE SEQUENCE</scope>
    <source>
        <strain evidence="3">HT</strain>
        <tissue evidence="3">Whole worm</tissue>
    </source>
</reference>
<evidence type="ECO:0000313" key="4">
    <source>
        <dbReference type="Proteomes" id="UP000728185"/>
    </source>
</evidence>
<feature type="compositionally biased region" description="Polar residues" evidence="1">
    <location>
        <begin position="550"/>
        <end position="575"/>
    </location>
</feature>
<dbReference type="CDD" id="cd21134">
    <property type="entry name" value="YTH"/>
    <property type="match status" value="1"/>
</dbReference>
<organism evidence="3 4">
    <name type="scientific">Fasciolopsis buskii</name>
    <dbReference type="NCBI Taxonomy" id="27845"/>
    <lineage>
        <taxon>Eukaryota</taxon>
        <taxon>Metazoa</taxon>
        <taxon>Spiralia</taxon>
        <taxon>Lophotrochozoa</taxon>
        <taxon>Platyhelminthes</taxon>
        <taxon>Trematoda</taxon>
        <taxon>Digenea</taxon>
        <taxon>Plagiorchiida</taxon>
        <taxon>Echinostomata</taxon>
        <taxon>Echinostomatoidea</taxon>
        <taxon>Fasciolidae</taxon>
        <taxon>Fasciolopsis</taxon>
    </lineage>
</organism>
<dbReference type="AlphaFoldDB" id="A0A8E0S375"/>